<feature type="compositionally biased region" description="Gly residues" evidence="1">
    <location>
        <begin position="287"/>
        <end position="301"/>
    </location>
</feature>
<keyword evidence="3" id="KW-1185">Reference proteome</keyword>
<comment type="caution">
    <text evidence="2">The sequence shown here is derived from an EMBL/GenBank/DDBJ whole genome shotgun (WGS) entry which is preliminary data.</text>
</comment>
<dbReference type="AlphaFoldDB" id="A0A2M8M691"/>
<protein>
    <submittedName>
        <fullName evidence="2">Uncharacterized protein</fullName>
    </submittedName>
</protein>
<gene>
    <name evidence="2" type="ORF">CUT44_04330</name>
</gene>
<dbReference type="Gene3D" id="3.40.50.2300">
    <property type="match status" value="2"/>
</dbReference>
<proteinExistence type="predicted"/>
<dbReference type="Proteomes" id="UP000230407">
    <property type="component" value="Unassembled WGS sequence"/>
</dbReference>
<feature type="region of interest" description="Disordered" evidence="1">
    <location>
        <begin position="276"/>
        <end position="308"/>
    </location>
</feature>
<evidence type="ECO:0000256" key="1">
    <source>
        <dbReference type="SAM" id="MobiDB-lite"/>
    </source>
</evidence>
<accession>A0A2M8M691</accession>
<evidence type="ECO:0000313" key="3">
    <source>
        <dbReference type="Proteomes" id="UP000230407"/>
    </source>
</evidence>
<dbReference type="RefSeq" id="WP_100200766.1">
    <property type="nucleotide sequence ID" value="NZ_PGGW01000011.1"/>
</dbReference>
<dbReference type="SUPFAM" id="SSF53822">
    <property type="entry name" value="Periplasmic binding protein-like I"/>
    <property type="match status" value="1"/>
</dbReference>
<name>A0A2M8M691_9ACTN</name>
<dbReference type="InterPro" id="IPR028082">
    <property type="entry name" value="Peripla_BP_I"/>
</dbReference>
<evidence type="ECO:0000313" key="2">
    <source>
        <dbReference type="EMBL" id="PJE99725.1"/>
    </source>
</evidence>
<dbReference type="EMBL" id="PGGW01000011">
    <property type="protein sequence ID" value="PJE99725.1"/>
    <property type="molecule type" value="Genomic_DNA"/>
</dbReference>
<sequence>MDAQSGTRPETPVRARDRGAVLPRGTGVFLELIALLVRRPRRTESPLPLLWLTGARGEAVLDAVEEGLNGASAVRRQVPHARIRVGRPGDGATVGDLLTRMSAALSGRSSAAGRLWFRHLGLLRWLLEQRLSGYPADEIPAELVRRLHERRRPSRTGQGDPGAVGQLGLVPYLLWRLAHGVLPAVLFRAAVSDRIPGPGRTYRWFARQRYPEPKPPGTFLALAERLTTEARDDTDPEQIDRLQVHAFLEDLRQAYARSLRHGRGWRRTAHPVVLLQGPARRETEDTGGTGDGGGGGGGGDGGDGEDLGERLLGLVNDVRVETGEWDPLLLVYAGPRPPRRIAGQAPEDSRTVLLEELADGGEDWRRWRQTLRRRRLTQPRTAWYLPVRLPGPDATERTGRTRGIEAPRPPWFTHRAFAAAVCLALLLPLLGWTGRELGWPGCTHRPFAGQISVRGMDGECIGYSDSAAFRFNDEPGQERLQGVQRTIFDQNREVRELWERSDRRRPYVTLVYLGSLTGRSTKENEEAYAAEREELEGLAVAQYEGMQQPADAHDVPLVRVVVANAGFQMRHADTLVDMIAELAREGGDAPVVGVVGLVESRRSTAAALRELNRAGLPAVAPTLSADGMYDNSRLYLQLAPPNRDQAELVAAYARDELGVRKSRVYHTFGERSSREEDLYVSTLLDGLGESLNGIEYSKPFEAGDNLAGECGYGGMLFFAGRWSEFDDFLRALGNSCGDDQPRHLVANDSVNRYMANPSLRRSAPGGLSLVYVSKAAYATCGALRSRIRGGRDEAGERFLRWISEEGPDAVLDPPRCGGGDGDEPVGERVGLAYDSAALLLRAVQTLTARVRVNGQSWDPRSITPAAVHAEVLYQNRVRPFSGATGVVRFPEDRGEPVGRRISLMRVGDIADTGTRPEEVFHCGAARKDDDPGCARPRR</sequence>
<reference evidence="2 3" key="1">
    <citation type="submission" date="2017-11" db="EMBL/GenBank/DDBJ databases">
        <title>Streptomyces carmine sp. nov., a novel actinomycete isolated from Sophora alopecuroides in Xinjiang, China.</title>
        <authorList>
            <person name="Wang Y."/>
            <person name="Luo X."/>
            <person name="Wan C."/>
            <person name="Zhang L."/>
        </authorList>
    </citation>
    <scope>NUCLEOTIDE SEQUENCE [LARGE SCALE GENOMIC DNA]</scope>
    <source>
        <strain evidence="2 3">TRM SA0054</strain>
    </source>
</reference>
<organism evidence="2 3">
    <name type="scientific">Streptomyces carminius</name>
    <dbReference type="NCBI Taxonomy" id="2665496"/>
    <lineage>
        <taxon>Bacteria</taxon>
        <taxon>Bacillati</taxon>
        <taxon>Actinomycetota</taxon>
        <taxon>Actinomycetes</taxon>
        <taxon>Kitasatosporales</taxon>
        <taxon>Streptomycetaceae</taxon>
        <taxon>Streptomyces</taxon>
    </lineage>
</organism>